<comment type="caution">
    <text evidence="1">The sequence shown here is derived from an EMBL/GenBank/DDBJ whole genome shotgun (WGS) entry which is preliminary data.</text>
</comment>
<proteinExistence type="predicted"/>
<reference evidence="1 2" key="1">
    <citation type="submission" date="2019-06" db="EMBL/GenBank/DDBJ databases">
        <authorList>
            <person name="Palmer J.M."/>
        </authorList>
    </citation>
    <scope>NUCLEOTIDE SEQUENCE [LARGE SCALE GENOMIC DNA]</scope>
    <source>
        <strain evidence="1 2">TWF191</strain>
    </source>
</reference>
<evidence type="ECO:0008006" key="3">
    <source>
        <dbReference type="Google" id="ProtNLM"/>
    </source>
</evidence>
<protein>
    <recommendedName>
        <fullName evidence="3">F-box domain-containing protein</fullName>
    </recommendedName>
</protein>
<dbReference type="AlphaFoldDB" id="A0A7C8QV95"/>
<dbReference type="EMBL" id="WIPF01000033">
    <property type="protein sequence ID" value="KAF3224365.1"/>
    <property type="molecule type" value="Genomic_DNA"/>
</dbReference>
<gene>
    <name evidence="1" type="ORF">TWF191_006148</name>
</gene>
<name>A0A7C8QV95_ORBOL</name>
<sequence length="397" mass="44270">MPDLTAEISALSIVGNGPDSETMKTSSASKPSRDYFATSPVEIGEKIATFLDKGSLIAFSSCSRLCRAISVALLWSKVVLEFPVVESRKLRIGCILRNAQHVRAVHMALDTRLLLSQSQGLWLCGVTRCPVDIVNRVFQRHGLHFVGSCRLKILEIVIHQSIHTPSERGEYLFKPFLNLFGTRLGSLEDFCFNIEGGPVTDMVIRRQHTEGLGSEQASLALTPLSMPSLSFLDFDSICCFEDLSHFMTLDSFENVRCLSIYTYIPTPCEDVVFLGPALVEARDLAYTLQHFKALKFLLINMGEPIDNNGGAGIPSPEFWDAWAGEVVKFCWAVPTLYSIRGQAGLTGRNFRVTRSEDKIQIKEVVKAAEQKAVWADMKAADPNKNWDYWRSNMCMGD</sequence>
<dbReference type="Proteomes" id="UP000483672">
    <property type="component" value="Unassembled WGS sequence"/>
</dbReference>
<accession>A0A7C8QV95</accession>
<organism evidence="1 2">
    <name type="scientific">Orbilia oligospora</name>
    <name type="common">Nematode-trapping fungus</name>
    <name type="synonym">Arthrobotrys oligospora</name>
    <dbReference type="NCBI Taxonomy" id="2813651"/>
    <lineage>
        <taxon>Eukaryota</taxon>
        <taxon>Fungi</taxon>
        <taxon>Dikarya</taxon>
        <taxon>Ascomycota</taxon>
        <taxon>Pezizomycotina</taxon>
        <taxon>Orbiliomycetes</taxon>
        <taxon>Orbiliales</taxon>
        <taxon>Orbiliaceae</taxon>
        <taxon>Orbilia</taxon>
    </lineage>
</organism>
<evidence type="ECO:0000313" key="2">
    <source>
        <dbReference type="Proteomes" id="UP000483672"/>
    </source>
</evidence>
<evidence type="ECO:0000313" key="1">
    <source>
        <dbReference type="EMBL" id="KAF3224365.1"/>
    </source>
</evidence>